<dbReference type="Gene3D" id="3.90.226.10">
    <property type="entry name" value="2-enoyl-CoA Hydratase, Chain A, domain 1"/>
    <property type="match status" value="1"/>
</dbReference>
<dbReference type="InterPro" id="IPR029045">
    <property type="entry name" value="ClpP/crotonase-like_dom_sf"/>
</dbReference>
<keyword evidence="3" id="KW-0378">Hydrolase</keyword>
<gene>
    <name evidence="6" type="ORF">FIA58_001050</name>
</gene>
<dbReference type="SUPFAM" id="SSF50156">
    <property type="entry name" value="PDZ domain-like"/>
    <property type="match status" value="1"/>
</dbReference>
<dbReference type="Pfam" id="PF03572">
    <property type="entry name" value="Peptidase_S41"/>
    <property type="match status" value="1"/>
</dbReference>
<evidence type="ECO:0000259" key="5">
    <source>
        <dbReference type="PROSITE" id="PS50106"/>
    </source>
</evidence>
<dbReference type="PANTHER" id="PTHR32060">
    <property type="entry name" value="TAIL-SPECIFIC PROTEASE"/>
    <property type="match status" value="1"/>
</dbReference>
<organism evidence="6 7">
    <name type="scientific">Flavobacterium jejuense</name>
    <dbReference type="NCBI Taxonomy" id="1544455"/>
    <lineage>
        <taxon>Bacteria</taxon>
        <taxon>Pseudomonadati</taxon>
        <taxon>Bacteroidota</taxon>
        <taxon>Flavobacteriia</taxon>
        <taxon>Flavobacteriales</taxon>
        <taxon>Flavobacteriaceae</taxon>
        <taxon>Flavobacterium</taxon>
    </lineage>
</organism>
<evidence type="ECO:0000256" key="1">
    <source>
        <dbReference type="ARBA" id="ARBA00009179"/>
    </source>
</evidence>
<feature type="domain" description="PDZ" evidence="5">
    <location>
        <begin position="234"/>
        <end position="283"/>
    </location>
</feature>
<reference evidence="6" key="1">
    <citation type="submission" date="2019-05" db="EMBL/GenBank/DDBJ databases">
        <authorList>
            <person name="Lianzixin W."/>
        </authorList>
    </citation>
    <scope>NUCLEOTIDE SEQUENCE</scope>
    <source>
        <strain evidence="6">EC11</strain>
    </source>
</reference>
<dbReference type="Pfam" id="PF17804">
    <property type="entry name" value="TSP_NTD"/>
    <property type="match status" value="1"/>
</dbReference>
<dbReference type="CDD" id="cd07560">
    <property type="entry name" value="Peptidase_S41_CPP"/>
    <property type="match status" value="1"/>
</dbReference>
<keyword evidence="4" id="KW-0720">Serine protease</keyword>
<evidence type="ECO:0000313" key="6">
    <source>
        <dbReference type="EMBL" id="NHN24251.1"/>
    </source>
</evidence>
<dbReference type="Gene3D" id="2.30.42.10">
    <property type="match status" value="1"/>
</dbReference>
<evidence type="ECO:0000256" key="3">
    <source>
        <dbReference type="ARBA" id="ARBA00022801"/>
    </source>
</evidence>
<dbReference type="SUPFAM" id="SSF52096">
    <property type="entry name" value="ClpP/crotonase"/>
    <property type="match status" value="1"/>
</dbReference>
<dbReference type="EMBL" id="VEVQ02000001">
    <property type="protein sequence ID" value="NHN24251.1"/>
    <property type="molecule type" value="Genomic_DNA"/>
</dbReference>
<dbReference type="PANTHER" id="PTHR32060:SF22">
    <property type="entry name" value="CARBOXYL-TERMINAL-PROCESSING PEPTIDASE 3, CHLOROPLASTIC"/>
    <property type="match status" value="1"/>
</dbReference>
<dbReference type="InterPro" id="IPR036034">
    <property type="entry name" value="PDZ_sf"/>
</dbReference>
<dbReference type="InterPro" id="IPR004447">
    <property type="entry name" value="Peptidase_S41A"/>
</dbReference>
<dbReference type="InterPro" id="IPR005151">
    <property type="entry name" value="Tail-specific_protease"/>
</dbReference>
<dbReference type="InterPro" id="IPR001478">
    <property type="entry name" value="PDZ"/>
</dbReference>
<evidence type="ECO:0000256" key="4">
    <source>
        <dbReference type="ARBA" id="ARBA00022825"/>
    </source>
</evidence>
<sequence>MKLQLYAFLFFIHFIFSQNKQENGITIFKINTLIQDYHYQPKLVDDSLSLYVFNSIIEKLDREKNVFLQSEYDLLSKHKYNIDNYILDKKCAFLDEIAIYYKKGLERKLKLIEFLEKENISLTTKDTLFFTKRENNFYKDEEGIKRILKKLITYETLKDIALISKNKDSLKMHFIELSNKAKIKTFDTYKCKILNLLKDEKAFEEEIKNTFFKSFCNYFDPHTDYFSYDDKSSFLSNVSSNNSSLGLLFDANENDEIFVNEIIPGSSAFENDKIETGDQVLKIKYREDEFSVSCSSIEQISNYIASDNYKELEITFRKKNGEIFSALIEKKIMKAIENSAYSYVLNQENNFGYIKIPSFYSTEFSINTLSNDVAKEIIKLKEDKVKGLIIDLQYNGGGNVDEAIKLAGMFIDAGPIAVAIDNEKNQTILKDYNRGAIFNEPIVVLVNGMSASASELFANALQDYKRAIIIGNPTYGKATMQSIIPVEDSNLNKDFINLTIQKFYRITGKSHQATGIIPDIELPYLFEHIVPKESRYKTVLNNDEIITNTRYKVYNNDFSEIIASSKTRINTNSYFKKILAINKDIDSFVNNKEDRVVVLTFDGVFKEINETSFIFDKVNELTKEKFDFSVEKNTYDIENTTVNDYSEKYLQKQKEEIQSSAVVFEALEILNNLIK</sequence>
<reference evidence="6" key="2">
    <citation type="submission" date="2020-02" db="EMBL/GenBank/DDBJ databases">
        <title>Flavobacterium profundi sp. nov., isolated from a deep-sea seamount.</title>
        <authorList>
            <person name="Zhang D.-C."/>
        </authorList>
    </citation>
    <scope>NUCLEOTIDE SEQUENCE</scope>
    <source>
        <strain evidence="6">EC11</strain>
    </source>
</reference>
<dbReference type="Proteomes" id="UP000817854">
    <property type="component" value="Unassembled WGS sequence"/>
</dbReference>
<name>A0ABX0IQ50_9FLAO</name>
<comment type="similarity">
    <text evidence="1">Belongs to the peptidase S41A family.</text>
</comment>
<protein>
    <submittedName>
        <fullName evidence="6">Peptidase S41</fullName>
    </submittedName>
</protein>
<dbReference type="RefSeq" id="WP_140959129.1">
    <property type="nucleotide sequence ID" value="NZ_VEVQ02000001.1"/>
</dbReference>
<accession>A0ABX0IQ50</accession>
<comment type="caution">
    <text evidence="6">The sequence shown here is derived from an EMBL/GenBank/DDBJ whole genome shotgun (WGS) entry which is preliminary data.</text>
</comment>
<dbReference type="PROSITE" id="PS50106">
    <property type="entry name" value="PDZ"/>
    <property type="match status" value="1"/>
</dbReference>
<evidence type="ECO:0000313" key="7">
    <source>
        <dbReference type="Proteomes" id="UP000817854"/>
    </source>
</evidence>
<evidence type="ECO:0000256" key="2">
    <source>
        <dbReference type="ARBA" id="ARBA00022670"/>
    </source>
</evidence>
<keyword evidence="7" id="KW-1185">Reference proteome</keyword>
<dbReference type="InterPro" id="IPR040573">
    <property type="entry name" value="TSP_N"/>
</dbReference>
<dbReference type="SMART" id="SM00245">
    <property type="entry name" value="TSPc"/>
    <property type="match status" value="1"/>
</dbReference>
<keyword evidence="2" id="KW-0645">Protease</keyword>
<proteinExistence type="inferred from homology"/>